<gene>
    <name evidence="11" type="ORF">VFH_II019240</name>
</gene>
<dbReference type="Gene3D" id="3.40.50.300">
    <property type="entry name" value="P-loop containing nucleotide triphosphate hydrolases"/>
    <property type="match status" value="1"/>
</dbReference>
<evidence type="ECO:0000256" key="5">
    <source>
        <dbReference type="ARBA" id="ARBA00022840"/>
    </source>
</evidence>
<dbReference type="Gene3D" id="1.10.8.430">
    <property type="entry name" value="Helical domain of apoptotic protease-activating factors"/>
    <property type="match status" value="1"/>
</dbReference>
<evidence type="ECO:0000259" key="7">
    <source>
        <dbReference type="Pfam" id="PF00931"/>
    </source>
</evidence>
<protein>
    <submittedName>
        <fullName evidence="11">Uncharacterized protein</fullName>
    </submittedName>
</protein>
<dbReference type="PANTHER" id="PTHR36766:SF40">
    <property type="entry name" value="DISEASE RESISTANCE PROTEIN RGA3"/>
    <property type="match status" value="1"/>
</dbReference>
<dbReference type="GO" id="GO:0051707">
    <property type="term" value="P:response to other organism"/>
    <property type="evidence" value="ECO:0007669"/>
    <property type="project" value="UniProtKB-ARBA"/>
</dbReference>
<dbReference type="InterPro" id="IPR027417">
    <property type="entry name" value="P-loop_NTPase"/>
</dbReference>
<keyword evidence="6" id="KW-0175">Coiled coil</keyword>
<evidence type="ECO:0000256" key="3">
    <source>
        <dbReference type="ARBA" id="ARBA00022741"/>
    </source>
</evidence>
<keyword evidence="5" id="KW-0067">ATP-binding</keyword>
<accession>A0AAV0ZD55</accession>
<dbReference type="InterPro" id="IPR041118">
    <property type="entry name" value="Rx_N"/>
</dbReference>
<evidence type="ECO:0000313" key="11">
    <source>
        <dbReference type="EMBL" id="CAI8596114.1"/>
    </source>
</evidence>
<dbReference type="GO" id="GO:0006952">
    <property type="term" value="P:defense response"/>
    <property type="evidence" value="ECO:0007669"/>
    <property type="project" value="UniProtKB-KW"/>
</dbReference>
<dbReference type="PANTHER" id="PTHR36766">
    <property type="entry name" value="PLANT BROAD-SPECTRUM MILDEW RESISTANCE PROTEIN RPW8"/>
    <property type="match status" value="1"/>
</dbReference>
<dbReference type="GO" id="GO:0005524">
    <property type="term" value="F:ATP binding"/>
    <property type="evidence" value="ECO:0007669"/>
    <property type="project" value="UniProtKB-KW"/>
</dbReference>
<feature type="domain" description="Disease resistance protein winged helix" evidence="9">
    <location>
        <begin position="418"/>
        <end position="496"/>
    </location>
</feature>
<dbReference type="GO" id="GO:0043531">
    <property type="term" value="F:ADP binding"/>
    <property type="evidence" value="ECO:0007669"/>
    <property type="project" value="InterPro"/>
</dbReference>
<keyword evidence="12" id="KW-1185">Reference proteome</keyword>
<feature type="domain" description="NB-ARC" evidence="7">
    <location>
        <begin position="162"/>
        <end position="335"/>
    </location>
</feature>
<dbReference type="InterPro" id="IPR058922">
    <property type="entry name" value="WHD_DRP"/>
</dbReference>
<evidence type="ECO:0000256" key="6">
    <source>
        <dbReference type="SAM" id="Coils"/>
    </source>
</evidence>
<feature type="domain" description="Disease resistance N-terminal" evidence="8">
    <location>
        <begin position="12"/>
        <end position="97"/>
    </location>
</feature>
<dbReference type="Pfam" id="PF25019">
    <property type="entry name" value="LRR_R13L1-DRL21"/>
    <property type="match status" value="1"/>
</dbReference>
<dbReference type="SUPFAM" id="SSF52540">
    <property type="entry name" value="P-loop containing nucleoside triphosphate hydrolases"/>
    <property type="match status" value="1"/>
</dbReference>
<evidence type="ECO:0000259" key="10">
    <source>
        <dbReference type="Pfam" id="PF25019"/>
    </source>
</evidence>
<name>A0AAV0ZD55_VICFA</name>
<feature type="domain" description="R13L1/DRL21-like LRR repeat region" evidence="10">
    <location>
        <begin position="690"/>
        <end position="815"/>
    </location>
</feature>
<reference evidence="11 12" key="1">
    <citation type="submission" date="2023-01" db="EMBL/GenBank/DDBJ databases">
        <authorList>
            <person name="Kreplak J."/>
        </authorList>
    </citation>
    <scope>NUCLEOTIDE SEQUENCE [LARGE SCALE GENOMIC DNA]</scope>
</reference>
<organism evidence="11 12">
    <name type="scientific">Vicia faba</name>
    <name type="common">Broad bean</name>
    <name type="synonym">Faba vulgaris</name>
    <dbReference type="NCBI Taxonomy" id="3906"/>
    <lineage>
        <taxon>Eukaryota</taxon>
        <taxon>Viridiplantae</taxon>
        <taxon>Streptophyta</taxon>
        <taxon>Embryophyta</taxon>
        <taxon>Tracheophyta</taxon>
        <taxon>Spermatophyta</taxon>
        <taxon>Magnoliopsida</taxon>
        <taxon>eudicotyledons</taxon>
        <taxon>Gunneridae</taxon>
        <taxon>Pentapetalae</taxon>
        <taxon>rosids</taxon>
        <taxon>fabids</taxon>
        <taxon>Fabales</taxon>
        <taxon>Fabaceae</taxon>
        <taxon>Papilionoideae</taxon>
        <taxon>50 kb inversion clade</taxon>
        <taxon>NPAAA clade</taxon>
        <taxon>Hologalegina</taxon>
        <taxon>IRL clade</taxon>
        <taxon>Fabeae</taxon>
        <taxon>Vicia</taxon>
    </lineage>
</organism>
<dbReference type="Gene3D" id="1.10.10.10">
    <property type="entry name" value="Winged helix-like DNA-binding domain superfamily/Winged helix DNA-binding domain"/>
    <property type="match status" value="1"/>
</dbReference>
<dbReference type="Pfam" id="PF23559">
    <property type="entry name" value="WHD_DRP"/>
    <property type="match status" value="1"/>
</dbReference>
<dbReference type="Gene3D" id="1.20.5.4130">
    <property type="match status" value="1"/>
</dbReference>
<dbReference type="Pfam" id="PF18052">
    <property type="entry name" value="Rx_N"/>
    <property type="match status" value="1"/>
</dbReference>
<dbReference type="InterPro" id="IPR036388">
    <property type="entry name" value="WH-like_DNA-bd_sf"/>
</dbReference>
<dbReference type="Proteomes" id="UP001157006">
    <property type="component" value="Chromosome 2"/>
</dbReference>
<evidence type="ECO:0000256" key="2">
    <source>
        <dbReference type="ARBA" id="ARBA00022737"/>
    </source>
</evidence>
<dbReference type="EMBL" id="OX451737">
    <property type="protein sequence ID" value="CAI8596114.1"/>
    <property type="molecule type" value="Genomic_DNA"/>
</dbReference>
<evidence type="ECO:0000259" key="9">
    <source>
        <dbReference type="Pfam" id="PF23559"/>
    </source>
</evidence>
<dbReference type="Gene3D" id="3.80.10.10">
    <property type="entry name" value="Ribonuclease Inhibitor"/>
    <property type="match status" value="3"/>
</dbReference>
<evidence type="ECO:0000256" key="4">
    <source>
        <dbReference type="ARBA" id="ARBA00022821"/>
    </source>
</evidence>
<evidence type="ECO:0000313" key="12">
    <source>
        <dbReference type="Proteomes" id="UP001157006"/>
    </source>
</evidence>
<evidence type="ECO:0000256" key="1">
    <source>
        <dbReference type="ARBA" id="ARBA00022614"/>
    </source>
</evidence>
<dbReference type="InterPro" id="IPR002182">
    <property type="entry name" value="NB-ARC"/>
</dbReference>
<dbReference type="InterPro" id="IPR056789">
    <property type="entry name" value="LRR_R13L1-DRL21"/>
</dbReference>
<dbReference type="FunFam" id="1.10.10.10:FF:000322">
    <property type="entry name" value="Probable disease resistance protein At1g63360"/>
    <property type="match status" value="1"/>
</dbReference>
<dbReference type="AlphaFoldDB" id="A0AAV0ZD55"/>
<sequence>MAAAILGGALLSASMEMLVGKVVDLFQRTKLDDSLLDNLKITLLSLQSVLHDAEEKQITNPAVKEWLNMLQDAVFEAEDLFDEINTEVEAEAEAGQVHKKFLSHFKMYSKKTNSKLEQLFQKLEHLKNQNLGLKEGVSSCVWNVTPTTSVLGDESSIYGRDDDKKKLKEILLLEDGCDSGSKIGVVSIVGMGGLGKTTLAKLLYNDPHVKEKFDVKGWAHIPKDLDIFTVTKITLESLSPGSIRDTNLDNLQVQLVQRLTNIKFLLVLDDIWYGNYVGWNSLIDIFNVGQKGSKIIITTRDERVVLPMQKFLYVHHLRSLKTDVSWSLLARHAFVERKYQEHPNLEKIGRKIAKKCGGLPLALIALGGILRSMSPDRWSDVLNNSIWERTNDEVQPSLLLSYRYLPTSLKGCFAYCSIFPKNSILVKKMVVQLWIAQGLIPQSKSEKTWEKVAAEYFDELVSRSLIRQRSIDDETKVLIGDQEACFEMHDLINDLAMAVSSPYCTRLDNHESDERVDKRVRHLSLDSKESSTYDKFEKLHGLKGLRTFLPMPLQASWRYDNFTPWKLVFDTLSTMTHLRVLSLSYYVNIKELPDSIGNLIYLQYLNLSGTLIRMLPSETCKLCNLQTLLLSRCEELSELPEDMGKLVKLRHLDIRGTPLKKMPVQLSSLENLQTLSDFIVTNVKEDGLKIGDLGKYPHLQERLSISQLENVIDPSHASQANLKMKNEIDELELRWSSNAPSNAQIQSVVLERLRPSTNLKSLTISGYGGDKLPNWLGSSFFSNMVCLRIAKCKNCSRLPSLGLLCNLKELFISGMQSIESVGTEFYGSGSTSFQPFTSLETLCFSNMPEWEEWKMIGGSSPEFPNLTYLSLAYCPKLKGNMPGNLPKLDRLSLNNCPELKEMTPNHHPSLADLSITNCPSLIESRDSDYTITTSPPFDVFSQLILCLNSLQKMTLLNIPSLTYFPRDGLPKTLQSLIIQDCENLEFLSHDSFHNYTSLEYLKIYRSCNRVTSFTLRSLPVLKNLTIYYCACLKSILLAEDASNQNLLSLETINIGNCNELESVSSLSGLLSPNLTDLRVTNCEKFRSLPESTNTLTSLQNMEIIGLPNLQSFSLPISLQELRVGNVGGVSWNTTWENLTSLSKLDIRGDDIVKALMRRNVPVLPTSLVSIEISGLKDIKCLYGKWLQHLTSLQKLEISHANLLKSLPEEGELPFTLKELYIIDCPLLRGKLQPRTGKEWSKISHIPYICIDYHVYQ</sequence>
<keyword evidence="4" id="KW-0611">Plant defense</keyword>
<dbReference type="Pfam" id="PF00931">
    <property type="entry name" value="NB-ARC"/>
    <property type="match status" value="1"/>
</dbReference>
<dbReference type="InterPro" id="IPR042197">
    <property type="entry name" value="Apaf_helical"/>
</dbReference>
<dbReference type="PRINTS" id="PR00364">
    <property type="entry name" value="DISEASERSIST"/>
</dbReference>
<feature type="coiled-coil region" evidence="6">
    <location>
        <begin position="109"/>
        <end position="136"/>
    </location>
</feature>
<keyword evidence="1" id="KW-0433">Leucine-rich repeat</keyword>
<proteinExistence type="predicted"/>
<evidence type="ECO:0000259" key="8">
    <source>
        <dbReference type="Pfam" id="PF18052"/>
    </source>
</evidence>
<dbReference type="InterPro" id="IPR032675">
    <property type="entry name" value="LRR_dom_sf"/>
</dbReference>
<keyword evidence="2" id="KW-0677">Repeat</keyword>
<keyword evidence="3" id="KW-0547">Nucleotide-binding</keyword>
<dbReference type="SUPFAM" id="SSF52058">
    <property type="entry name" value="L domain-like"/>
    <property type="match status" value="2"/>
</dbReference>